<gene>
    <name evidence="1" type="ORF">Terrestrivirus7_40</name>
</gene>
<sequence length="284" mass="32807">MTDSTNPGSLTKEDIQFVPSVGTVFTVKPQRNSSSAVIKYYGTMDANETIQDEPLMCHFDKIDEIDNSDESNDISELNNLADADKMDKINKLNKLSKLNKSNKSNKSNKLNGSDLNSETMNKYIYNISETVYARFYKSMIAGNYLMMNKGLPVIHCSILYEDKLVKGFLLNICIEFQITTKVKSEKELINNKLDGIYQIVIRKDEKEDAKCIDLETFPTEKIIIETLKTIIQTDEMKSIIRDMLEKRRLERIEKYGSFDDIEIPKPRYNFNKLVQQYSQTHKTK</sequence>
<evidence type="ECO:0000313" key="1">
    <source>
        <dbReference type="EMBL" id="AYV76487.1"/>
    </source>
</evidence>
<dbReference type="EMBL" id="MK071985">
    <property type="protein sequence ID" value="AYV76487.1"/>
    <property type="molecule type" value="Genomic_DNA"/>
</dbReference>
<protein>
    <submittedName>
        <fullName evidence="1">Uncharacterized protein</fullName>
    </submittedName>
</protein>
<organism evidence="1">
    <name type="scientific">Terrestrivirus sp</name>
    <dbReference type="NCBI Taxonomy" id="2487775"/>
    <lineage>
        <taxon>Viruses</taxon>
        <taxon>Varidnaviria</taxon>
        <taxon>Bamfordvirae</taxon>
        <taxon>Nucleocytoviricota</taxon>
        <taxon>Megaviricetes</taxon>
        <taxon>Imitervirales</taxon>
        <taxon>Mimiviridae</taxon>
        <taxon>Klosneuvirinae</taxon>
    </lineage>
</organism>
<reference evidence="1" key="1">
    <citation type="submission" date="2018-10" db="EMBL/GenBank/DDBJ databases">
        <title>Hidden diversity of soil giant viruses.</title>
        <authorList>
            <person name="Schulz F."/>
            <person name="Alteio L."/>
            <person name="Goudeau D."/>
            <person name="Ryan E.M."/>
            <person name="Malmstrom R.R."/>
            <person name="Blanchard J."/>
            <person name="Woyke T."/>
        </authorList>
    </citation>
    <scope>NUCLEOTIDE SEQUENCE</scope>
    <source>
        <strain evidence="1">TEV1</strain>
    </source>
</reference>
<proteinExistence type="predicted"/>
<accession>A0A3G4ZNN4</accession>
<name>A0A3G4ZNN4_9VIRU</name>